<dbReference type="Proteomes" id="UP000691718">
    <property type="component" value="Unassembled WGS sequence"/>
</dbReference>
<keyword evidence="1" id="KW-0472">Membrane</keyword>
<protein>
    <submittedName>
        <fullName evidence="2">(apollo) hypothetical protein</fullName>
    </submittedName>
</protein>
<sequence length="397" mass="45923">MLIIILIPLLVAAEWVEIAQNNYKKETYNTMTPLFEESTKKNTIYRNHSFSNPQWSKGYVHRVPSTGNVKRLDGIERKPSVKIERNPFFHGDLKTTEKPKRRFETNRPKSVKPVKVDKNNAYPDNVSHDQREYIRPASKIDFNRMTQTTPVRKLVFSDVMNNQNQNFRTTASQNINSERAPDTDKINLKTTYLDSKDPLETLQKDFKKKNEEKKFDEIKVEAEKSTTLSGTYKKDVRNKVNENKNGNEQKQTKTQNIKVNEKKTSVIETLTKFLNIVTQTINQSTRRSFKSKVRYLENLKNTLLTSIESRIDSAFPDDDTVEHRQRRFAGVESRGHVEVPSSESALMTISFLTFAVFLIKLVLQVIHTYKAKTMMMSPAVFATVGRGAAKMKKFTRN</sequence>
<accession>A0A8S3XC19</accession>
<keyword evidence="1" id="KW-0812">Transmembrane</keyword>
<evidence type="ECO:0000256" key="1">
    <source>
        <dbReference type="SAM" id="Phobius"/>
    </source>
</evidence>
<dbReference type="EMBL" id="CAJQZP010000975">
    <property type="protein sequence ID" value="CAG5004648.1"/>
    <property type="molecule type" value="Genomic_DNA"/>
</dbReference>
<name>A0A8S3XC19_PARAO</name>
<comment type="caution">
    <text evidence="2">The sequence shown here is derived from an EMBL/GenBank/DDBJ whole genome shotgun (WGS) entry which is preliminary data.</text>
</comment>
<dbReference type="AlphaFoldDB" id="A0A8S3XC19"/>
<reference evidence="2" key="1">
    <citation type="submission" date="2021-04" db="EMBL/GenBank/DDBJ databases">
        <authorList>
            <person name="Tunstrom K."/>
        </authorList>
    </citation>
    <scope>NUCLEOTIDE SEQUENCE</scope>
</reference>
<feature type="transmembrane region" description="Helical" evidence="1">
    <location>
        <begin position="345"/>
        <end position="366"/>
    </location>
</feature>
<evidence type="ECO:0000313" key="3">
    <source>
        <dbReference type="Proteomes" id="UP000691718"/>
    </source>
</evidence>
<organism evidence="2 3">
    <name type="scientific">Parnassius apollo</name>
    <name type="common">Apollo butterfly</name>
    <name type="synonym">Papilio apollo</name>
    <dbReference type="NCBI Taxonomy" id="110799"/>
    <lineage>
        <taxon>Eukaryota</taxon>
        <taxon>Metazoa</taxon>
        <taxon>Ecdysozoa</taxon>
        <taxon>Arthropoda</taxon>
        <taxon>Hexapoda</taxon>
        <taxon>Insecta</taxon>
        <taxon>Pterygota</taxon>
        <taxon>Neoptera</taxon>
        <taxon>Endopterygota</taxon>
        <taxon>Lepidoptera</taxon>
        <taxon>Glossata</taxon>
        <taxon>Ditrysia</taxon>
        <taxon>Papilionoidea</taxon>
        <taxon>Papilionidae</taxon>
        <taxon>Parnassiinae</taxon>
        <taxon>Parnassini</taxon>
        <taxon>Parnassius</taxon>
        <taxon>Parnassius</taxon>
    </lineage>
</organism>
<evidence type="ECO:0000313" key="2">
    <source>
        <dbReference type="EMBL" id="CAG5004648.1"/>
    </source>
</evidence>
<proteinExistence type="predicted"/>
<keyword evidence="1" id="KW-1133">Transmembrane helix</keyword>
<gene>
    <name evidence="2" type="ORF">PAPOLLO_LOCUS14425</name>
</gene>
<keyword evidence="3" id="KW-1185">Reference proteome</keyword>
<dbReference type="OrthoDB" id="7675048at2759"/>